<keyword evidence="1" id="KW-0812">Transmembrane</keyword>
<protein>
    <recommendedName>
        <fullName evidence="4">DUF962 domain-containing protein</fullName>
    </recommendedName>
</protein>
<keyword evidence="1" id="KW-1133">Transmembrane helix</keyword>
<keyword evidence="1" id="KW-0472">Membrane</keyword>
<proteinExistence type="predicted"/>
<dbReference type="AlphaFoldDB" id="K9W613"/>
<reference evidence="2 3" key="1">
    <citation type="submission" date="2012-06" db="EMBL/GenBank/DDBJ databases">
        <title>Finished chromosome of genome of Crinalium epipsammum PCC 9333.</title>
        <authorList>
            <consortium name="US DOE Joint Genome Institute"/>
            <person name="Gugger M."/>
            <person name="Coursin T."/>
            <person name="Rippka R."/>
            <person name="Tandeau De Marsac N."/>
            <person name="Huntemann M."/>
            <person name="Wei C.-L."/>
            <person name="Han J."/>
            <person name="Detter J.C."/>
            <person name="Han C."/>
            <person name="Tapia R."/>
            <person name="Davenport K."/>
            <person name="Daligault H."/>
            <person name="Erkkila T."/>
            <person name="Gu W."/>
            <person name="Munk A.C.C."/>
            <person name="Teshima H."/>
            <person name="Xu Y."/>
            <person name="Chain P."/>
            <person name="Chen A."/>
            <person name="Krypides N."/>
            <person name="Mavromatis K."/>
            <person name="Markowitz V."/>
            <person name="Szeto E."/>
            <person name="Ivanova N."/>
            <person name="Mikhailova N."/>
            <person name="Ovchinnikova G."/>
            <person name="Pagani I."/>
            <person name="Pati A."/>
            <person name="Goodwin L."/>
            <person name="Peters L."/>
            <person name="Pitluck S."/>
            <person name="Woyke T."/>
            <person name="Kerfeld C."/>
        </authorList>
    </citation>
    <scope>NUCLEOTIDE SEQUENCE [LARGE SCALE GENOMIC DNA]</scope>
    <source>
        <strain evidence="2 3">PCC 9333</strain>
    </source>
</reference>
<dbReference type="PATRIC" id="fig|1173022.3.peg.4812"/>
<dbReference type="OrthoDB" id="460744at2"/>
<dbReference type="HOGENOM" id="CLU_1871979_0_0_3"/>
<dbReference type="STRING" id="1173022.Cri9333_4457"/>
<dbReference type="eggNOG" id="COG4323">
    <property type="taxonomic scope" value="Bacteria"/>
</dbReference>
<evidence type="ECO:0000313" key="3">
    <source>
        <dbReference type="Proteomes" id="UP000010472"/>
    </source>
</evidence>
<feature type="transmembrane region" description="Helical" evidence="1">
    <location>
        <begin position="40"/>
        <end position="58"/>
    </location>
</feature>
<dbReference type="Pfam" id="PF06127">
    <property type="entry name" value="Mpo1-like"/>
    <property type="match status" value="1"/>
</dbReference>
<evidence type="ECO:0000256" key="1">
    <source>
        <dbReference type="SAM" id="Phobius"/>
    </source>
</evidence>
<evidence type="ECO:0008006" key="4">
    <source>
        <dbReference type="Google" id="ProtNLM"/>
    </source>
</evidence>
<keyword evidence="3" id="KW-1185">Reference proteome</keyword>
<evidence type="ECO:0000313" key="2">
    <source>
        <dbReference type="EMBL" id="AFZ15239.1"/>
    </source>
</evidence>
<dbReference type="KEGG" id="cep:Cri9333_4457"/>
<feature type="transmembrane region" description="Helical" evidence="1">
    <location>
        <begin position="65"/>
        <end position="85"/>
    </location>
</feature>
<feature type="transmembrane region" description="Helical" evidence="1">
    <location>
        <begin position="97"/>
        <end position="114"/>
    </location>
</feature>
<dbReference type="RefSeq" id="WP_015205330.1">
    <property type="nucleotide sequence ID" value="NC_019753.1"/>
</dbReference>
<gene>
    <name evidence="2" type="ORF">Cri9333_4457</name>
</gene>
<sequence>MPKITPILHQKLRNKINDQIIEHPFTDYWDIFVLKHQHPINIALHVIGIFIFYGLLFCSWKFHNFWLLFCLPLTQLVGLIGHLLFEQSHIDLIDAVFSWRASSCLGRMLLRIVFGKYKDDIKQRQEILSNYQQNVN</sequence>
<dbReference type="Proteomes" id="UP000010472">
    <property type="component" value="Chromosome"/>
</dbReference>
<name>K9W613_9CYAN</name>
<dbReference type="EMBL" id="CP003620">
    <property type="protein sequence ID" value="AFZ15239.1"/>
    <property type="molecule type" value="Genomic_DNA"/>
</dbReference>
<organism evidence="2 3">
    <name type="scientific">Crinalium epipsammum PCC 9333</name>
    <dbReference type="NCBI Taxonomy" id="1173022"/>
    <lineage>
        <taxon>Bacteria</taxon>
        <taxon>Bacillati</taxon>
        <taxon>Cyanobacteriota</taxon>
        <taxon>Cyanophyceae</taxon>
        <taxon>Gomontiellales</taxon>
        <taxon>Gomontiellaceae</taxon>
        <taxon>Crinalium</taxon>
    </lineage>
</organism>
<dbReference type="InterPro" id="IPR009305">
    <property type="entry name" value="Mpo1-like"/>
</dbReference>
<accession>K9W613</accession>